<name>A0A1H7WMQ7_9PAST</name>
<dbReference type="InterPro" id="IPR033887">
    <property type="entry name" value="PTS_IIA_man"/>
</dbReference>
<dbReference type="PANTHER" id="PTHR33799:SF1">
    <property type="entry name" value="PTS SYSTEM MANNOSE-SPECIFIC EIIAB COMPONENT-RELATED"/>
    <property type="match status" value="1"/>
</dbReference>
<evidence type="ECO:0000256" key="3">
    <source>
        <dbReference type="ARBA" id="ARBA00022490"/>
    </source>
</evidence>
<dbReference type="NCBIfam" id="NF040761">
    <property type="entry name" value="AgaF"/>
    <property type="match status" value="1"/>
</dbReference>
<dbReference type="Pfam" id="PF03610">
    <property type="entry name" value="EIIA-man"/>
    <property type="match status" value="1"/>
</dbReference>
<evidence type="ECO:0000256" key="2">
    <source>
        <dbReference type="ARBA" id="ARBA00022448"/>
    </source>
</evidence>
<protein>
    <submittedName>
        <fullName evidence="9">PTS galactosamine/N-acetylgalactosamine transporter subunit IIA</fullName>
    </submittedName>
    <submittedName>
        <fullName evidence="10">PTS system, N-acetylgalactosamine-specific IIA component</fullName>
    </submittedName>
</protein>
<dbReference type="STRING" id="97481.SAMN05444853_10913"/>
<keyword evidence="2" id="KW-0813">Transport</keyword>
<evidence type="ECO:0000256" key="1">
    <source>
        <dbReference type="ARBA" id="ARBA00004496"/>
    </source>
</evidence>
<evidence type="ECO:0000256" key="4">
    <source>
        <dbReference type="ARBA" id="ARBA00022597"/>
    </source>
</evidence>
<dbReference type="CDD" id="cd00006">
    <property type="entry name" value="PTS_IIA_man"/>
    <property type="match status" value="1"/>
</dbReference>
<dbReference type="InterPro" id="IPR004701">
    <property type="entry name" value="PTS_EIIA_man-typ"/>
</dbReference>
<reference evidence="11" key="1">
    <citation type="submission" date="2016-10" db="EMBL/GenBank/DDBJ databases">
        <authorList>
            <person name="Varghese N."/>
            <person name="Submissions S."/>
        </authorList>
    </citation>
    <scope>NUCLEOTIDE SEQUENCE [LARGE SCALE GENOMIC DNA]</scope>
    <source>
        <strain evidence="11">DSM 24204</strain>
    </source>
</reference>
<evidence type="ECO:0000256" key="6">
    <source>
        <dbReference type="ARBA" id="ARBA00022683"/>
    </source>
</evidence>
<dbReference type="InterPro" id="IPR036662">
    <property type="entry name" value="PTS_EIIA_man-typ_sf"/>
</dbReference>
<dbReference type="PANTHER" id="PTHR33799">
    <property type="entry name" value="PTS PERMEASE-RELATED-RELATED"/>
    <property type="match status" value="1"/>
</dbReference>
<keyword evidence="3" id="KW-0963">Cytoplasm</keyword>
<dbReference type="SUPFAM" id="SSF53062">
    <property type="entry name" value="PTS system fructose IIA component-like"/>
    <property type="match status" value="1"/>
</dbReference>
<dbReference type="GeneID" id="83545505"/>
<dbReference type="GO" id="GO:0016301">
    <property type="term" value="F:kinase activity"/>
    <property type="evidence" value="ECO:0007669"/>
    <property type="project" value="UniProtKB-KW"/>
</dbReference>
<evidence type="ECO:0000256" key="7">
    <source>
        <dbReference type="ARBA" id="ARBA00022777"/>
    </source>
</evidence>
<keyword evidence="12" id="KW-1185">Reference proteome</keyword>
<keyword evidence="7" id="KW-0418">Kinase</keyword>
<evidence type="ECO:0000313" key="9">
    <source>
        <dbReference type="EMBL" id="MDP8084912.1"/>
    </source>
</evidence>
<proteinExistence type="predicted"/>
<evidence type="ECO:0000256" key="5">
    <source>
        <dbReference type="ARBA" id="ARBA00022679"/>
    </source>
</evidence>
<sequence>MTIGIIVCGHGHFATGITSTLELVAGEQENYKAVDFDGSCDFGVLLKQAIEELNCEKLIFFTDILGGTPFRQASMIAAQRKNCEVVTGTTAQMLIEACLERDDYDNLSDSINTLIDSARQGITSFALQMSNNQNNQTDDDGI</sequence>
<evidence type="ECO:0000259" key="8">
    <source>
        <dbReference type="PROSITE" id="PS51096"/>
    </source>
</evidence>
<feature type="domain" description="PTS EIIA type-4" evidence="8">
    <location>
        <begin position="2"/>
        <end position="122"/>
    </location>
</feature>
<keyword evidence="6" id="KW-0598">Phosphotransferase system</keyword>
<dbReference type="RefSeq" id="WP_090921367.1">
    <property type="nucleotide sequence ID" value="NZ_CP016180.1"/>
</dbReference>
<keyword evidence="5" id="KW-0808">Transferase</keyword>
<evidence type="ECO:0000313" key="11">
    <source>
        <dbReference type="Proteomes" id="UP000198883"/>
    </source>
</evidence>
<dbReference type="InterPro" id="IPR051471">
    <property type="entry name" value="Bacterial_PTS_sugar_comp"/>
</dbReference>
<evidence type="ECO:0000313" key="12">
    <source>
        <dbReference type="Proteomes" id="UP001224812"/>
    </source>
</evidence>
<dbReference type="EMBL" id="JASAVS010000004">
    <property type="protein sequence ID" value="MDP8084912.1"/>
    <property type="molecule type" value="Genomic_DNA"/>
</dbReference>
<dbReference type="OrthoDB" id="3183705at2"/>
<evidence type="ECO:0000313" key="10">
    <source>
        <dbReference type="EMBL" id="SEM22594.1"/>
    </source>
</evidence>
<reference evidence="10" key="2">
    <citation type="submission" date="2016-10" db="EMBL/GenBank/DDBJ databases">
        <authorList>
            <person name="de Groot N.N."/>
        </authorList>
    </citation>
    <scope>NUCLEOTIDE SEQUENCE [LARGE SCALE GENOMIC DNA]</scope>
    <source>
        <strain evidence="10">DSM 24204</strain>
    </source>
</reference>
<dbReference type="Proteomes" id="UP000198883">
    <property type="component" value="Unassembled WGS sequence"/>
</dbReference>
<dbReference type="GO" id="GO:0009401">
    <property type="term" value="P:phosphoenolpyruvate-dependent sugar phosphotransferase system"/>
    <property type="evidence" value="ECO:0007669"/>
    <property type="project" value="UniProtKB-KW"/>
</dbReference>
<organism evidence="10 11">
    <name type="scientific">Phocoenobacter skyensis</name>
    <dbReference type="NCBI Taxonomy" id="97481"/>
    <lineage>
        <taxon>Bacteria</taxon>
        <taxon>Pseudomonadati</taxon>
        <taxon>Pseudomonadota</taxon>
        <taxon>Gammaproteobacteria</taxon>
        <taxon>Pasteurellales</taxon>
        <taxon>Pasteurellaceae</taxon>
        <taxon>Phocoenobacter</taxon>
    </lineage>
</organism>
<keyword evidence="4" id="KW-0762">Sugar transport</keyword>
<dbReference type="EMBL" id="FOBN01000009">
    <property type="protein sequence ID" value="SEM22594.1"/>
    <property type="molecule type" value="Genomic_DNA"/>
</dbReference>
<dbReference type="GO" id="GO:0016020">
    <property type="term" value="C:membrane"/>
    <property type="evidence" value="ECO:0007669"/>
    <property type="project" value="InterPro"/>
</dbReference>
<gene>
    <name evidence="9" type="primary">agaF</name>
    <name evidence="9" type="ORF">QJT92_03065</name>
    <name evidence="10" type="ORF">SAMN05444853_10913</name>
</gene>
<dbReference type="Proteomes" id="UP001224812">
    <property type="component" value="Unassembled WGS sequence"/>
</dbReference>
<dbReference type="GO" id="GO:0005737">
    <property type="term" value="C:cytoplasm"/>
    <property type="evidence" value="ECO:0007669"/>
    <property type="project" value="UniProtKB-SubCell"/>
</dbReference>
<comment type="subcellular location">
    <subcellularLocation>
        <location evidence="1">Cytoplasm</location>
    </subcellularLocation>
</comment>
<accession>A0A1H7WMQ7</accession>
<dbReference type="PROSITE" id="PS51096">
    <property type="entry name" value="PTS_EIIA_TYPE_4"/>
    <property type="match status" value="1"/>
</dbReference>
<dbReference type="Gene3D" id="3.40.50.510">
    <property type="entry name" value="Phosphotransferase system, mannose-type IIA component"/>
    <property type="match status" value="1"/>
</dbReference>
<reference evidence="9 12" key="3">
    <citation type="journal article" date="2023" name="Front. Microbiol.">
        <title>Phylogeography and host specificity of Pasteurellaceae pathogenic to sea-farmed fish in the north-east Atlantic.</title>
        <authorList>
            <person name="Gulla S."/>
            <person name="Colquhoun D.J."/>
            <person name="Olsen A.B."/>
            <person name="Spilsberg B."/>
            <person name="Lagesen K."/>
            <person name="Aakesson C.P."/>
            <person name="Strom S."/>
            <person name="Manji F."/>
            <person name="Birkbeck T.H."/>
            <person name="Nilsen H.K."/>
        </authorList>
    </citation>
    <scope>NUCLEOTIDE SEQUENCE [LARGE SCALE GENOMIC DNA]</scope>
    <source>
        <strain evidence="9 12">VIO11850</strain>
    </source>
</reference>
<dbReference type="AlphaFoldDB" id="A0A1H7WMQ7"/>